<feature type="binding site" evidence="7">
    <location>
        <begin position="243"/>
        <end position="247"/>
    </location>
    <ligand>
        <name>GTP</name>
        <dbReference type="ChEBI" id="CHEBI:37565"/>
    </ligand>
</feature>
<organism evidence="11 12">
    <name type="scientific">Siculibacillus lacustris</name>
    <dbReference type="NCBI Taxonomy" id="1549641"/>
    <lineage>
        <taxon>Bacteria</taxon>
        <taxon>Pseudomonadati</taxon>
        <taxon>Pseudomonadota</taxon>
        <taxon>Alphaproteobacteria</taxon>
        <taxon>Hyphomicrobiales</taxon>
        <taxon>Ancalomicrobiaceae</taxon>
        <taxon>Siculibacillus</taxon>
    </lineage>
</organism>
<proteinExistence type="inferred from homology"/>
<evidence type="ECO:0000259" key="10">
    <source>
        <dbReference type="PROSITE" id="PS51705"/>
    </source>
</evidence>
<comment type="function">
    <text evidence="6">GTPase that associates with the 50S ribosomal subunit and may have a role during protein synthesis or ribosome biogenesis.</text>
</comment>
<dbReference type="CDD" id="cd01878">
    <property type="entry name" value="HflX"/>
    <property type="match status" value="1"/>
</dbReference>
<dbReference type="GO" id="GO:0043022">
    <property type="term" value="F:ribosome binding"/>
    <property type="evidence" value="ECO:0007669"/>
    <property type="project" value="TreeGrafter"/>
</dbReference>
<dbReference type="Gene3D" id="3.40.50.300">
    <property type="entry name" value="P-loop containing nucleotide triphosphate hydrolases"/>
    <property type="match status" value="1"/>
</dbReference>
<dbReference type="FunFam" id="3.40.50.11060:FF:000001">
    <property type="entry name" value="GTPase HflX"/>
    <property type="match status" value="1"/>
</dbReference>
<dbReference type="InterPro" id="IPR032305">
    <property type="entry name" value="GTP-bd_M"/>
</dbReference>
<dbReference type="PRINTS" id="PR00326">
    <property type="entry name" value="GTP1OBG"/>
</dbReference>
<comment type="subcellular location">
    <subcellularLocation>
        <location evidence="6">Cytoplasm</location>
    </subcellularLocation>
    <text evidence="6">May associate with membranes.</text>
</comment>
<evidence type="ECO:0000256" key="2">
    <source>
        <dbReference type="ARBA" id="ARBA00022723"/>
    </source>
</evidence>
<evidence type="ECO:0000256" key="7">
    <source>
        <dbReference type="PIRSR" id="PIRSR006809-1"/>
    </source>
</evidence>
<evidence type="ECO:0000256" key="6">
    <source>
        <dbReference type="HAMAP-Rule" id="MF_00900"/>
    </source>
</evidence>
<evidence type="ECO:0000313" key="11">
    <source>
        <dbReference type="EMBL" id="TBW37021.1"/>
    </source>
</evidence>
<evidence type="ECO:0000256" key="8">
    <source>
        <dbReference type="PIRSR" id="PIRSR006809-2"/>
    </source>
</evidence>
<name>A0A4Q9VQ06_9HYPH</name>
<dbReference type="EMBL" id="SJFN01000017">
    <property type="protein sequence ID" value="TBW37021.1"/>
    <property type="molecule type" value="Genomic_DNA"/>
</dbReference>
<feature type="coiled-coil region" evidence="9">
    <location>
        <begin position="171"/>
        <end position="205"/>
    </location>
</feature>
<dbReference type="Gene3D" id="3.40.50.11060">
    <property type="entry name" value="GTPase HflX, N-terminal domain"/>
    <property type="match status" value="1"/>
</dbReference>
<dbReference type="RefSeq" id="WP_131309970.1">
    <property type="nucleotide sequence ID" value="NZ_SJFN01000017.1"/>
</dbReference>
<comment type="similarity">
    <text evidence="6">Belongs to the TRAFAC class OBG-HflX-like GTPase superfamily. HflX GTPase family.</text>
</comment>
<evidence type="ECO:0000256" key="9">
    <source>
        <dbReference type="SAM" id="Coils"/>
    </source>
</evidence>
<keyword evidence="4 8" id="KW-0460">Magnesium</keyword>
<dbReference type="PROSITE" id="PS51705">
    <property type="entry name" value="G_HFLX"/>
    <property type="match status" value="1"/>
</dbReference>
<dbReference type="InterPro" id="IPR042108">
    <property type="entry name" value="GTPase_HflX_N_sf"/>
</dbReference>
<accession>A0A4Q9VQ06</accession>
<keyword evidence="2 8" id="KW-0479">Metal-binding</keyword>
<sequence>MARDRQPTRALVVVPWRTPPHHRGDVGGGTVAPRSLDARREEAVGLARAIELNVIGDPTVKITAPRPATLFGTGKVDEIKAMIEADTIELVIVDHPLTPIQQRNLEKAWGAKVLDRTGLILEIFGERAQTKEGRLQVELAHLTYQKSRLVRSWTHLERQRGGFGFLGGPGETQIEADRRQIQERIAKLERDLESVARTRALHRKNRRKVPHPVVALVGYTNAGKSTLFNLLTSSDVFAKDLLFATLDPTLRQVRLPHGGEVILSDTVGFVSDLPTTLVAAFRATLEEVIEADLILHVRDISHEDSAAQAKDVETVLAQLGVDVTDRDRVVEVWNKIDKLDPERRALLLDEGTRAALDGPTAAPCSAVTGDGVPALLELVEQRLNRDRAVFRVEIPAAEGELQAWLYRSAEVVAREDLDGATSLSLRVPAKSLDLFRSRAGRFIREVHGRVVAEPVEKNRPLVPFDPLA</sequence>
<evidence type="ECO:0000256" key="1">
    <source>
        <dbReference type="ARBA" id="ARBA00022490"/>
    </source>
</evidence>
<evidence type="ECO:0000256" key="5">
    <source>
        <dbReference type="ARBA" id="ARBA00023134"/>
    </source>
</evidence>
<dbReference type="InterPro" id="IPR025121">
    <property type="entry name" value="GTPase_HflX_N"/>
</dbReference>
<feature type="binding site" evidence="7">
    <location>
        <begin position="334"/>
        <end position="337"/>
    </location>
    <ligand>
        <name>GTP</name>
        <dbReference type="ChEBI" id="CHEBI:37565"/>
    </ligand>
</feature>
<dbReference type="Gene3D" id="6.10.250.2860">
    <property type="match status" value="1"/>
</dbReference>
<dbReference type="NCBIfam" id="TIGR03156">
    <property type="entry name" value="GTP_HflX"/>
    <property type="match status" value="1"/>
</dbReference>
<feature type="binding site" evidence="7">
    <location>
        <begin position="218"/>
        <end position="225"/>
    </location>
    <ligand>
        <name>GTP</name>
        <dbReference type="ChEBI" id="CHEBI:37565"/>
    </ligand>
</feature>
<dbReference type="GO" id="GO:0046872">
    <property type="term" value="F:metal ion binding"/>
    <property type="evidence" value="ECO:0007669"/>
    <property type="project" value="UniProtKB-KW"/>
</dbReference>
<dbReference type="InterPro" id="IPR027417">
    <property type="entry name" value="P-loop_NTPase"/>
</dbReference>
<feature type="binding site" evidence="8">
    <location>
        <position position="245"/>
    </location>
    <ligand>
        <name>Mg(2+)</name>
        <dbReference type="ChEBI" id="CHEBI:18420"/>
    </ligand>
</feature>
<dbReference type="OrthoDB" id="9812272at2"/>
<comment type="subunit">
    <text evidence="6">Monomer. Associates with the 50S ribosomal subunit.</text>
</comment>
<dbReference type="InterPro" id="IPR030394">
    <property type="entry name" value="G_HFLX_dom"/>
</dbReference>
<comment type="cofactor">
    <cofactor evidence="8">
        <name>Mg(2+)</name>
        <dbReference type="ChEBI" id="CHEBI:18420"/>
    </cofactor>
</comment>
<evidence type="ECO:0000256" key="3">
    <source>
        <dbReference type="ARBA" id="ARBA00022741"/>
    </source>
</evidence>
<dbReference type="InterPro" id="IPR016496">
    <property type="entry name" value="GTPase_HflX"/>
</dbReference>
<feature type="binding site" evidence="8">
    <location>
        <position position="225"/>
    </location>
    <ligand>
        <name>Mg(2+)</name>
        <dbReference type="ChEBI" id="CHEBI:18420"/>
    </ligand>
</feature>
<keyword evidence="5 6" id="KW-0342">GTP-binding</keyword>
<dbReference type="GO" id="GO:0005525">
    <property type="term" value="F:GTP binding"/>
    <property type="evidence" value="ECO:0007669"/>
    <property type="project" value="UniProtKB-UniRule"/>
</dbReference>
<dbReference type="Pfam" id="PF01926">
    <property type="entry name" value="MMR_HSR1"/>
    <property type="match status" value="1"/>
</dbReference>
<protein>
    <recommendedName>
        <fullName evidence="6">GTPase HflX</fullName>
    </recommendedName>
    <alternativeName>
        <fullName evidence="6">GTP-binding protein HflX</fullName>
    </alternativeName>
</protein>
<dbReference type="GO" id="GO:0003924">
    <property type="term" value="F:GTPase activity"/>
    <property type="evidence" value="ECO:0007669"/>
    <property type="project" value="UniProtKB-UniRule"/>
</dbReference>
<dbReference type="Pfam" id="PF16360">
    <property type="entry name" value="GTP-bdg_M"/>
    <property type="match status" value="1"/>
</dbReference>
<dbReference type="PANTHER" id="PTHR10229:SF0">
    <property type="entry name" value="GTP-BINDING PROTEIN 6-RELATED"/>
    <property type="match status" value="1"/>
</dbReference>
<dbReference type="AlphaFoldDB" id="A0A4Q9VQ06"/>
<reference evidence="11 12" key="1">
    <citation type="submission" date="2019-02" db="EMBL/GenBank/DDBJ databases">
        <title>Siculibacillus lacustris gen. nov., sp. nov., a new rosette-forming bacterium isolated from a freshwater crater lake (Lake St. Ana, Romania).</title>
        <authorList>
            <person name="Felfoldi T."/>
            <person name="Marton Z."/>
            <person name="Szabo A."/>
            <person name="Mentes A."/>
            <person name="Boka K."/>
            <person name="Marialigeti K."/>
            <person name="Mathe I."/>
            <person name="Koncz M."/>
            <person name="Schumann P."/>
            <person name="Toth E."/>
        </authorList>
    </citation>
    <scope>NUCLEOTIDE SEQUENCE [LARGE SCALE GENOMIC DNA]</scope>
    <source>
        <strain evidence="11 12">SA-279</strain>
    </source>
</reference>
<dbReference type="Proteomes" id="UP000292781">
    <property type="component" value="Unassembled WGS sequence"/>
</dbReference>
<gene>
    <name evidence="6 11" type="primary">hflX</name>
    <name evidence="11" type="ORF">EYW49_12785</name>
</gene>
<keyword evidence="9" id="KW-0175">Coiled coil</keyword>
<evidence type="ECO:0000313" key="12">
    <source>
        <dbReference type="Proteomes" id="UP000292781"/>
    </source>
</evidence>
<keyword evidence="12" id="KW-1185">Reference proteome</keyword>
<dbReference type="InterPro" id="IPR006073">
    <property type="entry name" value="GTP-bd"/>
</dbReference>
<dbReference type="PANTHER" id="PTHR10229">
    <property type="entry name" value="GTP-BINDING PROTEIN HFLX"/>
    <property type="match status" value="1"/>
</dbReference>
<dbReference type="PIRSF" id="PIRSF006809">
    <property type="entry name" value="GTP-binding_hflX_prd"/>
    <property type="match status" value="1"/>
</dbReference>
<dbReference type="InterPro" id="IPR045498">
    <property type="entry name" value="HflX_C"/>
</dbReference>
<dbReference type="SUPFAM" id="SSF52540">
    <property type="entry name" value="P-loop containing nucleoside triphosphate hydrolases"/>
    <property type="match status" value="1"/>
</dbReference>
<keyword evidence="3 6" id="KW-0547">Nucleotide-binding</keyword>
<dbReference type="Pfam" id="PF19275">
    <property type="entry name" value="HflX_C"/>
    <property type="match status" value="1"/>
</dbReference>
<keyword evidence="1 6" id="KW-0963">Cytoplasm</keyword>
<dbReference type="GO" id="GO:0005737">
    <property type="term" value="C:cytoplasm"/>
    <property type="evidence" value="ECO:0007669"/>
    <property type="project" value="UniProtKB-SubCell"/>
</dbReference>
<feature type="binding site" evidence="7">
    <location>
        <begin position="265"/>
        <end position="268"/>
    </location>
    <ligand>
        <name>GTP</name>
        <dbReference type="ChEBI" id="CHEBI:37565"/>
    </ligand>
</feature>
<feature type="domain" description="Hflx-type G" evidence="10">
    <location>
        <begin position="212"/>
        <end position="387"/>
    </location>
</feature>
<comment type="caution">
    <text evidence="11">The sequence shown here is derived from an EMBL/GenBank/DDBJ whole genome shotgun (WGS) entry which is preliminary data.</text>
</comment>
<dbReference type="HAMAP" id="MF_00900">
    <property type="entry name" value="GTPase_HflX"/>
    <property type="match status" value="1"/>
</dbReference>
<dbReference type="Pfam" id="PF13167">
    <property type="entry name" value="GTP-bdg_N"/>
    <property type="match status" value="1"/>
</dbReference>
<evidence type="ECO:0000256" key="4">
    <source>
        <dbReference type="ARBA" id="ARBA00022842"/>
    </source>
</evidence>